<dbReference type="EMBL" id="JAHESF010000002">
    <property type="protein sequence ID" value="MBT1695712.1"/>
    <property type="molecule type" value="Genomic_DNA"/>
</dbReference>
<sequence length="167" mass="18930">MKTIAVLVLQLSVAATLFAQAPAGKDIKSTNFIDLIGKNFDAFNFDQRTYSIEVNAEWRAERGWTVEATDGSFEMSLDTVRTIKTIWLHPVNGKFRHGDYSTNTTRKQIREKHGKPTTQGDNVKAFVTKDAVSWDRYDSDPIAIHFEYAGKDLKLRMITLMTLKDAP</sequence>
<dbReference type="AlphaFoldDB" id="A0AAP2DIN0"/>
<evidence type="ECO:0008006" key="4">
    <source>
        <dbReference type="Google" id="ProtNLM"/>
    </source>
</evidence>
<name>A0AAP2DIN0_9BACT</name>
<dbReference type="Proteomes" id="UP001319200">
    <property type="component" value="Unassembled WGS sequence"/>
</dbReference>
<feature type="chain" id="PRO_5043003084" description="DUF3108 domain-containing protein" evidence="1">
    <location>
        <begin position="22"/>
        <end position="167"/>
    </location>
</feature>
<gene>
    <name evidence="2" type="ORF">KK083_02410</name>
</gene>
<comment type="caution">
    <text evidence="2">The sequence shown here is derived from an EMBL/GenBank/DDBJ whole genome shotgun (WGS) entry which is preliminary data.</text>
</comment>
<keyword evidence="3" id="KW-1185">Reference proteome</keyword>
<accession>A0AAP2DIN0</accession>
<organism evidence="2 3">
    <name type="scientific">Chryseosolibacter histidini</name>
    <dbReference type="NCBI Taxonomy" id="2782349"/>
    <lineage>
        <taxon>Bacteria</taxon>
        <taxon>Pseudomonadati</taxon>
        <taxon>Bacteroidota</taxon>
        <taxon>Cytophagia</taxon>
        <taxon>Cytophagales</taxon>
        <taxon>Chryseotaleaceae</taxon>
        <taxon>Chryseosolibacter</taxon>
    </lineage>
</organism>
<evidence type="ECO:0000313" key="3">
    <source>
        <dbReference type="Proteomes" id="UP001319200"/>
    </source>
</evidence>
<evidence type="ECO:0000313" key="2">
    <source>
        <dbReference type="EMBL" id="MBT1695712.1"/>
    </source>
</evidence>
<feature type="signal peptide" evidence="1">
    <location>
        <begin position="1"/>
        <end position="21"/>
    </location>
</feature>
<proteinExistence type="predicted"/>
<protein>
    <recommendedName>
        <fullName evidence="4">DUF3108 domain-containing protein</fullName>
    </recommendedName>
</protein>
<keyword evidence="1" id="KW-0732">Signal</keyword>
<reference evidence="2 3" key="1">
    <citation type="submission" date="2021-05" db="EMBL/GenBank/DDBJ databases">
        <title>A Polyphasic approach of four new species of the genus Ohtaekwangia: Ohtaekwangia histidinii sp. nov., Ohtaekwangia cretensis sp. nov., Ohtaekwangia indiensis sp. nov., Ohtaekwangia reichenbachii sp. nov. from diverse environment.</title>
        <authorList>
            <person name="Octaviana S."/>
        </authorList>
    </citation>
    <scope>NUCLEOTIDE SEQUENCE [LARGE SCALE GENOMIC DNA]</scope>
    <source>
        <strain evidence="2 3">PWU4</strain>
    </source>
</reference>
<evidence type="ECO:0000256" key="1">
    <source>
        <dbReference type="SAM" id="SignalP"/>
    </source>
</evidence>
<dbReference type="RefSeq" id="WP_254160333.1">
    <property type="nucleotide sequence ID" value="NZ_JAHESF010000002.1"/>
</dbReference>